<organism evidence="3 4">
    <name type="scientific">Dechloromonas denitrificans</name>
    <dbReference type="NCBI Taxonomy" id="281362"/>
    <lineage>
        <taxon>Bacteria</taxon>
        <taxon>Pseudomonadati</taxon>
        <taxon>Pseudomonadota</taxon>
        <taxon>Betaproteobacteria</taxon>
        <taxon>Rhodocyclales</taxon>
        <taxon>Azonexaceae</taxon>
        <taxon>Dechloromonas</taxon>
    </lineage>
</organism>
<keyword evidence="2" id="KW-0732">Signal</keyword>
<gene>
    <name evidence="3" type="ORF">AT959_08670</name>
</gene>
<comment type="caution">
    <text evidence="3">The sequence shown here is derived from an EMBL/GenBank/DDBJ whole genome shotgun (WGS) entry which is preliminary data.</text>
</comment>
<dbReference type="InterPro" id="IPR019638">
    <property type="entry name" value="DUF2502"/>
</dbReference>
<feature type="signal peptide" evidence="2">
    <location>
        <begin position="1"/>
        <end position="19"/>
    </location>
</feature>
<sequence length="84" mass="9332">MKSVFGLVLLLGLPIFVQANDVRINVDGPRVQGSKTTITFGSRDKRGYYWDGNQWRDPDYWEKNQGKGKGNSGCPPGQAKKGKC</sequence>
<feature type="chain" id="PRO_5007459730" description="DUF2502 domain-containing protein" evidence="2">
    <location>
        <begin position="20"/>
        <end position="84"/>
    </location>
</feature>
<dbReference type="RefSeq" id="WP_066882590.1">
    <property type="nucleotide sequence ID" value="NZ_LODL01000019.1"/>
</dbReference>
<protein>
    <recommendedName>
        <fullName evidence="5">DUF2502 domain-containing protein</fullName>
    </recommendedName>
</protein>
<reference evidence="3 4" key="1">
    <citation type="submission" date="2015-12" db="EMBL/GenBank/DDBJ databases">
        <title>Nitrous oxide reduction kinetics distinguish bacteria harboring typical versus atypical NosZ.</title>
        <authorList>
            <person name="Yoon S."/>
            <person name="Nissen S."/>
            <person name="Park D."/>
            <person name="Sanford R.A."/>
            <person name="Loeffler F.E."/>
        </authorList>
    </citation>
    <scope>NUCLEOTIDE SEQUENCE [LARGE SCALE GENOMIC DNA]</scope>
    <source>
        <strain evidence="3 4">ATCC BAA-841</strain>
    </source>
</reference>
<evidence type="ECO:0000313" key="3">
    <source>
        <dbReference type="EMBL" id="KXB30792.1"/>
    </source>
</evidence>
<dbReference type="Pfam" id="PF10697">
    <property type="entry name" value="DUF2502"/>
    <property type="match status" value="1"/>
</dbReference>
<evidence type="ECO:0008006" key="5">
    <source>
        <dbReference type="Google" id="ProtNLM"/>
    </source>
</evidence>
<evidence type="ECO:0000256" key="2">
    <source>
        <dbReference type="SAM" id="SignalP"/>
    </source>
</evidence>
<keyword evidence="4" id="KW-1185">Reference proteome</keyword>
<accession>A0A133XIM7</accession>
<proteinExistence type="predicted"/>
<name>A0A133XIM7_9RHOO</name>
<dbReference type="EMBL" id="LODL01000019">
    <property type="protein sequence ID" value="KXB30792.1"/>
    <property type="molecule type" value="Genomic_DNA"/>
</dbReference>
<dbReference type="Proteomes" id="UP000070186">
    <property type="component" value="Unassembled WGS sequence"/>
</dbReference>
<dbReference type="AlphaFoldDB" id="A0A133XIM7"/>
<dbReference type="STRING" id="281362.AT959_08670"/>
<evidence type="ECO:0000256" key="1">
    <source>
        <dbReference type="SAM" id="MobiDB-lite"/>
    </source>
</evidence>
<evidence type="ECO:0000313" key="4">
    <source>
        <dbReference type="Proteomes" id="UP000070186"/>
    </source>
</evidence>
<feature type="region of interest" description="Disordered" evidence="1">
    <location>
        <begin position="60"/>
        <end position="84"/>
    </location>
</feature>